<evidence type="ECO:0000256" key="5">
    <source>
        <dbReference type="ARBA" id="ARBA00023242"/>
    </source>
</evidence>
<dbReference type="eggNOG" id="ENOG502QV7S">
    <property type="taxonomic scope" value="Eukaryota"/>
</dbReference>
<dbReference type="GO" id="GO:0006357">
    <property type="term" value="P:regulation of transcription by RNA polymerase II"/>
    <property type="evidence" value="ECO:0007669"/>
    <property type="project" value="TreeGrafter"/>
</dbReference>
<feature type="compositionally biased region" description="Basic and acidic residues" evidence="7">
    <location>
        <begin position="222"/>
        <end position="275"/>
    </location>
</feature>
<accession>A0A1U7WFJ9</accession>
<dbReference type="GO" id="GO:0008270">
    <property type="term" value="F:zinc ion binding"/>
    <property type="evidence" value="ECO:0007669"/>
    <property type="project" value="UniProtKB-KW"/>
</dbReference>
<evidence type="ECO:0000313" key="10">
    <source>
        <dbReference type="RefSeq" id="XP_009773419.1"/>
    </source>
</evidence>
<keyword evidence="9" id="KW-1185">Reference proteome</keyword>
<feature type="domain" description="PHD-type" evidence="8">
    <location>
        <begin position="715"/>
        <end position="760"/>
    </location>
</feature>
<dbReference type="OrthoDB" id="429143at2759"/>
<dbReference type="Pfam" id="PF23209">
    <property type="entry name" value="IDM1_C"/>
    <property type="match status" value="1"/>
</dbReference>
<feature type="region of interest" description="Disordered" evidence="7">
    <location>
        <begin position="29"/>
        <end position="104"/>
    </location>
</feature>
<dbReference type="KEGG" id="nsy:104223644"/>
<evidence type="ECO:0000256" key="4">
    <source>
        <dbReference type="ARBA" id="ARBA00022833"/>
    </source>
</evidence>
<feature type="compositionally biased region" description="Basic and acidic residues" evidence="7">
    <location>
        <begin position="70"/>
        <end position="81"/>
    </location>
</feature>
<keyword evidence="3 6" id="KW-0863">Zinc-finger</keyword>
<dbReference type="InterPro" id="IPR032308">
    <property type="entry name" value="TDBD"/>
</dbReference>
<dbReference type="PANTHER" id="PTHR46309:SF1">
    <property type="entry name" value="PHD FINGER PROTEIN 12"/>
    <property type="match status" value="1"/>
</dbReference>
<dbReference type="InterPro" id="IPR013083">
    <property type="entry name" value="Znf_RING/FYVE/PHD"/>
</dbReference>
<reference evidence="10" key="2">
    <citation type="submission" date="2025-08" db="UniProtKB">
        <authorList>
            <consortium name="RefSeq"/>
        </authorList>
    </citation>
    <scope>IDENTIFICATION</scope>
    <source>
        <tissue evidence="10">Leaf</tissue>
    </source>
</reference>
<dbReference type="Gene3D" id="3.30.40.10">
    <property type="entry name" value="Zinc/RING finger domain, C3HC4 (zinc finger)"/>
    <property type="match status" value="1"/>
</dbReference>
<name>A0A1U7WFJ9_NICSY</name>
<dbReference type="STRING" id="4096.A0A1U7WFJ9"/>
<evidence type="ECO:0000256" key="6">
    <source>
        <dbReference type="PROSITE-ProRule" id="PRU00146"/>
    </source>
</evidence>
<dbReference type="SMART" id="SM00249">
    <property type="entry name" value="PHD"/>
    <property type="match status" value="2"/>
</dbReference>
<feature type="region of interest" description="Disordered" evidence="7">
    <location>
        <begin position="133"/>
        <end position="172"/>
    </location>
</feature>
<dbReference type="SUPFAM" id="SSF57903">
    <property type="entry name" value="FYVE/PHD zinc finger"/>
    <property type="match status" value="1"/>
</dbReference>
<dbReference type="InterPro" id="IPR001965">
    <property type="entry name" value="Znf_PHD"/>
</dbReference>
<dbReference type="InterPro" id="IPR016181">
    <property type="entry name" value="Acyl_CoA_acyltransferase"/>
</dbReference>
<dbReference type="CDD" id="cd15532">
    <property type="entry name" value="PHD2_CHD_II"/>
    <property type="match status" value="1"/>
</dbReference>
<feature type="compositionally biased region" description="Polar residues" evidence="7">
    <location>
        <begin position="1335"/>
        <end position="1349"/>
    </location>
</feature>
<evidence type="ECO:0000256" key="1">
    <source>
        <dbReference type="ARBA" id="ARBA00004123"/>
    </source>
</evidence>
<reference evidence="9" key="1">
    <citation type="journal article" date="2013" name="Genome Biol.">
        <title>Reference genomes and transcriptomes of Nicotiana sylvestris and Nicotiana tomentosiformis.</title>
        <authorList>
            <person name="Sierro N."/>
            <person name="Battey J.N."/>
            <person name="Ouadi S."/>
            <person name="Bovet L."/>
            <person name="Goepfert S."/>
            <person name="Bakaher N."/>
            <person name="Peitsch M.C."/>
            <person name="Ivanov N.V."/>
        </authorList>
    </citation>
    <scope>NUCLEOTIDE SEQUENCE [LARGE SCALE GENOMIC DNA]</scope>
</reference>
<proteinExistence type="predicted"/>
<dbReference type="PANTHER" id="PTHR46309">
    <property type="entry name" value="PHD FINGER PROTEIN 12"/>
    <property type="match status" value="1"/>
</dbReference>
<evidence type="ECO:0000256" key="7">
    <source>
        <dbReference type="SAM" id="MobiDB-lite"/>
    </source>
</evidence>
<evidence type="ECO:0000313" key="9">
    <source>
        <dbReference type="Proteomes" id="UP000189701"/>
    </source>
</evidence>
<dbReference type="PROSITE" id="PS50016">
    <property type="entry name" value="ZF_PHD_2"/>
    <property type="match status" value="1"/>
</dbReference>
<feature type="compositionally biased region" description="Low complexity" evidence="7">
    <location>
        <begin position="1150"/>
        <end position="1161"/>
    </location>
</feature>
<feature type="compositionally biased region" description="Gly residues" evidence="7">
    <location>
        <begin position="32"/>
        <end position="41"/>
    </location>
</feature>
<dbReference type="InterPro" id="IPR019787">
    <property type="entry name" value="Znf_PHD-finger"/>
</dbReference>
<feature type="compositionally biased region" description="Polar residues" evidence="7">
    <location>
        <begin position="1120"/>
        <end position="1129"/>
    </location>
</feature>
<dbReference type="SUPFAM" id="SSF55729">
    <property type="entry name" value="Acyl-CoA N-acyltransferases (Nat)"/>
    <property type="match status" value="1"/>
</dbReference>
<feature type="region of interest" description="Disordered" evidence="7">
    <location>
        <begin position="1562"/>
        <end position="1582"/>
    </location>
</feature>
<dbReference type="GO" id="GO:0005634">
    <property type="term" value="C:nucleus"/>
    <property type="evidence" value="ECO:0007669"/>
    <property type="project" value="UniProtKB-SubCell"/>
</dbReference>
<dbReference type="GeneID" id="104223644"/>
<dbReference type="Pfam" id="PF00628">
    <property type="entry name" value="PHD"/>
    <property type="match status" value="1"/>
</dbReference>
<feature type="compositionally biased region" description="Low complexity" evidence="7">
    <location>
        <begin position="157"/>
        <end position="166"/>
    </location>
</feature>
<keyword evidence="5" id="KW-0539">Nucleus</keyword>
<feature type="region of interest" description="Disordered" evidence="7">
    <location>
        <begin position="218"/>
        <end position="275"/>
    </location>
</feature>
<dbReference type="GO" id="GO:0003714">
    <property type="term" value="F:transcription corepressor activity"/>
    <property type="evidence" value="ECO:0007669"/>
    <property type="project" value="InterPro"/>
</dbReference>
<dbReference type="InterPro" id="IPR056511">
    <property type="entry name" value="IDM1_C"/>
</dbReference>
<feature type="region of interest" description="Disordered" evidence="7">
    <location>
        <begin position="1325"/>
        <end position="1349"/>
    </location>
</feature>
<feature type="compositionally biased region" description="Basic and acidic residues" evidence="7">
    <location>
        <begin position="483"/>
        <end position="495"/>
    </location>
</feature>
<dbReference type="InterPro" id="IPR042163">
    <property type="entry name" value="PHF12"/>
</dbReference>
<feature type="compositionally biased region" description="Basic and acidic residues" evidence="7">
    <location>
        <begin position="89"/>
        <end position="104"/>
    </location>
</feature>
<evidence type="ECO:0000256" key="2">
    <source>
        <dbReference type="ARBA" id="ARBA00022723"/>
    </source>
</evidence>
<keyword evidence="4" id="KW-0862">Zinc</keyword>
<keyword evidence="2" id="KW-0479">Metal-binding</keyword>
<feature type="region of interest" description="Disordered" evidence="7">
    <location>
        <begin position="533"/>
        <end position="571"/>
    </location>
</feature>
<comment type="subcellular location">
    <subcellularLocation>
        <location evidence="1">Nucleus</location>
    </subcellularLocation>
</comment>
<evidence type="ECO:0000256" key="3">
    <source>
        <dbReference type="ARBA" id="ARBA00022771"/>
    </source>
</evidence>
<dbReference type="RefSeq" id="XP_009773419.1">
    <property type="nucleotide sequence ID" value="XM_009775117.1"/>
</dbReference>
<dbReference type="Pfam" id="PF22970">
    <property type="entry name" value="DUF7028"/>
    <property type="match status" value="1"/>
</dbReference>
<feature type="region of interest" description="Disordered" evidence="7">
    <location>
        <begin position="483"/>
        <end position="518"/>
    </location>
</feature>
<organism evidence="9 10">
    <name type="scientific">Nicotiana sylvestris</name>
    <name type="common">Wood tobacco</name>
    <name type="synonym">South American tobacco</name>
    <dbReference type="NCBI Taxonomy" id="4096"/>
    <lineage>
        <taxon>Eukaryota</taxon>
        <taxon>Viridiplantae</taxon>
        <taxon>Streptophyta</taxon>
        <taxon>Embryophyta</taxon>
        <taxon>Tracheophyta</taxon>
        <taxon>Spermatophyta</taxon>
        <taxon>Magnoliopsida</taxon>
        <taxon>eudicotyledons</taxon>
        <taxon>Gunneridae</taxon>
        <taxon>Pentapetalae</taxon>
        <taxon>asterids</taxon>
        <taxon>lamiids</taxon>
        <taxon>Solanales</taxon>
        <taxon>Solanaceae</taxon>
        <taxon>Nicotianoideae</taxon>
        <taxon>Nicotianeae</taxon>
        <taxon>Nicotiana</taxon>
    </lineage>
</organism>
<gene>
    <name evidence="10" type="primary">LOC104223644</name>
</gene>
<protein>
    <submittedName>
        <fullName evidence="10">Uncharacterized protein LOC104223644</fullName>
    </submittedName>
</protein>
<dbReference type="Proteomes" id="UP000189701">
    <property type="component" value="Unplaced"/>
</dbReference>
<evidence type="ECO:0000259" key="8">
    <source>
        <dbReference type="PROSITE" id="PS50016"/>
    </source>
</evidence>
<feature type="compositionally biased region" description="Basic and acidic residues" evidence="7">
    <location>
        <begin position="334"/>
        <end position="346"/>
    </location>
</feature>
<feature type="compositionally biased region" description="Basic and acidic residues" evidence="7">
    <location>
        <begin position="1130"/>
        <end position="1144"/>
    </location>
</feature>
<feature type="compositionally biased region" description="Polar residues" evidence="7">
    <location>
        <begin position="544"/>
        <end position="571"/>
    </location>
</feature>
<dbReference type="Pfam" id="PF16135">
    <property type="entry name" value="TDBD"/>
    <property type="match status" value="1"/>
</dbReference>
<dbReference type="InterPro" id="IPR011011">
    <property type="entry name" value="Znf_FYVE_PHD"/>
</dbReference>
<feature type="compositionally biased region" description="Polar residues" evidence="7">
    <location>
        <begin position="1562"/>
        <end position="1572"/>
    </location>
</feature>
<dbReference type="InterPro" id="IPR054292">
    <property type="entry name" value="DUF7028"/>
</dbReference>
<sequence length="1582" mass="171586">MEGGSARSGDIVKKKSSSGCLIIKKKDERMGIGCGGGGVGVGSSRASQKVKKRQRLVQSDSESSDEELLEPIRRRGGEKFHNGSVKSGGESREPGRNGKIESEKKRSRLDLFDFDEYDEFDEEMKWNVARTGGSSREFVNGSSSRSMMVEKRKHSNIESSSSLSGSRAKGDECGVKKRYDLDEDEAHMPISLLRLKYQESSQEPIRLQGKNGVLKVMVNKKKNVDRSHKDYDLESRKGSRSEDVVKKDLLGRASLHSDSKRPEKRPLSVKTERAELKSQKPFLAKCIKSVDCETDETDTSLKLAPPSSQPASSKMRTVKEESRSAAAEDVTPAKSKEGKLKQRGSMEKQQLQPACSKARVIKEESRSVAAEDVTPAKSKGGNLKRGGSTEKQQLREKIRGMLIEAGWTIDYRPRRNRDYLDAVYINPSGTAYWSIIKAYDALQKQSGEDSCKSKIDGGSSSFAPLSDELINKLTRQTRKKIEKELKKKRKDDAKNRVYKKSAMQESAEDTDGDQHEERLSSYVKKKGKLLKCKSHATDQESDGDTSGNSSKGGRSKQDMSGKSFTGAASSTVQGRKSRIIGRCTLLVRRSDKEQDSEDDGYVPYTGKRTLLAWMIDSGTAKLSQKVQYMNRRRTRVKLEGWITRDGVHCGCCSKILPVSKFELHAGSTLRQPFQNIILESGVSLLECLVDAWNRQEESERQDFHTVNVDGDDPDDDTCGICGDGGDLICCDGCPSTFHQSCLGIQMLPPGDWHCPNCTCKFCGTANTTAEEGQAAADMLLYCSLCEKKYHKSCSLDINALPASSNNPSVSFCGQKCQELYDHLQKILGVKHEIEAGFSWSLIQRTDLDSDRSHHAFSQRVECNSKLAVALAVMDECFLPIVDRKSGINIIHNVLYNCGSNFSRLNFRGFYTAILERGDEIISAASIRIHGTQLAEMPYIGTRNIYRRQGMCRRLLSAIETVLSTLKVEKLIIPAISEHMHTWTVVFGFNPLEESEKLEMKSINMLVFPGTDMLQKRLLNRETLEGGKNAGDSKHSVPQLPALVEKADQESLTRCDGNLRDEACIEKVDDIDAIDSDSPATAVDLSDSAMVREESNAIDSDSPATAVDLSDSAMVREESTHSGSHIQISSQEDKSVKSNMEKKLAEPTTKSIPSSPSGASIGNTDLGDAALGPSSEVDAQPSETIHQKICKENDQTTCLIFGIDSSDEASARNMNAEKQNEVVSDTTPIDANGKSLSADTTDSCFLEPAAQSEVEEIDKTKVSVCVSATCASAKPAINFFSDTTSGPDLQNGLHVVALKQTSDAKHLGDLNVSVGEGNLDASPIGDGVNDNHGAEVSSSRPAIDSSGETSLKQTFDVKHLGNSNFSVEEENLDASPMCDGVDVNNGTEVSSSTPAIDSSVEAFLKQTSDVEWLGGSNVSLEGGNLDASPIGGVNNGAEVSSSRPAIDSSVETSLNAALVNNTNCQLDLSPGSQACGFRLNSSDASAEAKASCNEKIVHSEPSQAESHEVTVVSSCSGTVHSSANVSSAQCAAEETGHAAEETAVGSQAESHEVTVLGSCSGTIHSSDDVSAQNAGEEKIQTQV</sequence>
<feature type="region of interest" description="Disordered" evidence="7">
    <location>
        <begin position="1114"/>
        <end position="1181"/>
    </location>
</feature>
<feature type="region of interest" description="Disordered" evidence="7">
    <location>
        <begin position="295"/>
        <end position="392"/>
    </location>
</feature>